<gene>
    <name evidence="1" type="ORF">CEXT_622771</name>
</gene>
<dbReference type="AlphaFoldDB" id="A0AAV4Q8E0"/>
<name>A0AAV4Q8E0_CAEEX</name>
<evidence type="ECO:0000313" key="2">
    <source>
        <dbReference type="Proteomes" id="UP001054945"/>
    </source>
</evidence>
<reference evidence="1 2" key="1">
    <citation type="submission" date="2021-06" db="EMBL/GenBank/DDBJ databases">
        <title>Caerostris extrusa draft genome.</title>
        <authorList>
            <person name="Kono N."/>
            <person name="Arakawa K."/>
        </authorList>
    </citation>
    <scope>NUCLEOTIDE SEQUENCE [LARGE SCALE GENOMIC DNA]</scope>
</reference>
<sequence>MTTIKSSSNPNDPKDAPVYTQLIPKLHMKDIVLRNECHLLQSFFPSKISSLQQLGAFRFVISFRPFLLTQPRRCAFVQRLEFSGEVTPIMLRFVTLRNGSG</sequence>
<organism evidence="1 2">
    <name type="scientific">Caerostris extrusa</name>
    <name type="common">Bark spider</name>
    <name type="synonym">Caerostris bankana</name>
    <dbReference type="NCBI Taxonomy" id="172846"/>
    <lineage>
        <taxon>Eukaryota</taxon>
        <taxon>Metazoa</taxon>
        <taxon>Ecdysozoa</taxon>
        <taxon>Arthropoda</taxon>
        <taxon>Chelicerata</taxon>
        <taxon>Arachnida</taxon>
        <taxon>Araneae</taxon>
        <taxon>Araneomorphae</taxon>
        <taxon>Entelegynae</taxon>
        <taxon>Araneoidea</taxon>
        <taxon>Araneidae</taxon>
        <taxon>Caerostris</taxon>
    </lineage>
</organism>
<keyword evidence="2" id="KW-1185">Reference proteome</keyword>
<accession>A0AAV4Q8E0</accession>
<evidence type="ECO:0000313" key="1">
    <source>
        <dbReference type="EMBL" id="GIY05659.1"/>
    </source>
</evidence>
<comment type="caution">
    <text evidence="1">The sequence shown here is derived from an EMBL/GenBank/DDBJ whole genome shotgun (WGS) entry which is preliminary data.</text>
</comment>
<proteinExistence type="predicted"/>
<protein>
    <submittedName>
        <fullName evidence="1">Uncharacterized protein</fullName>
    </submittedName>
</protein>
<dbReference type="EMBL" id="BPLR01005864">
    <property type="protein sequence ID" value="GIY05659.1"/>
    <property type="molecule type" value="Genomic_DNA"/>
</dbReference>
<dbReference type="Proteomes" id="UP001054945">
    <property type="component" value="Unassembled WGS sequence"/>
</dbReference>